<proteinExistence type="predicted"/>
<sequence length="251" mass="29054">MKSVEWSPEEQAAREINPRIEPLEDSPGYAEDFSLALEQMTAEFMMEHFEGVKEIRQAERNDDLGKPYHQHGFDFAVRWGNGAWMAIDVSDTHSPEEEFSKLKRMRDLDASIDFTGKRPLVDVHDKEGKVIQKQIPHVTLLYAPKAEAEWKKAEKAWLENGKKGKIGDWVEDQLAVKINILAGLYRSLVYEVEKFPQYKENFKKARDVIDEQIKKIAEESAGRPDSRREMYDLVRHRVIAEGSKKHVPFGK</sequence>
<gene>
    <name evidence="2" type="ORF">HY220_03955</name>
</gene>
<dbReference type="EMBL" id="JACQCQ010000013">
    <property type="protein sequence ID" value="MBI3627862.1"/>
    <property type="molecule type" value="Genomic_DNA"/>
</dbReference>
<name>A0A9D6QU69_9BACT</name>
<reference evidence="2" key="1">
    <citation type="submission" date="2020-07" db="EMBL/GenBank/DDBJ databases">
        <title>Huge and variable diversity of episymbiotic CPR bacteria and DPANN archaea in groundwater ecosystems.</title>
        <authorList>
            <person name="He C.Y."/>
            <person name="Keren R."/>
            <person name="Whittaker M."/>
            <person name="Farag I.F."/>
            <person name="Doudna J."/>
            <person name="Cate J.H.D."/>
            <person name="Banfield J.F."/>
        </authorList>
    </citation>
    <scope>NUCLEOTIDE SEQUENCE</scope>
    <source>
        <strain evidence="2">NC_groundwater_972_Pr1_S-0.2um_49_27</strain>
    </source>
</reference>
<comment type="caution">
    <text evidence="2">The sequence shown here is derived from an EMBL/GenBank/DDBJ whole genome shotgun (WGS) entry which is preliminary data.</text>
</comment>
<evidence type="ECO:0000313" key="2">
    <source>
        <dbReference type="EMBL" id="MBI3627862.1"/>
    </source>
</evidence>
<dbReference type="Proteomes" id="UP000808388">
    <property type="component" value="Unassembled WGS sequence"/>
</dbReference>
<evidence type="ECO:0000256" key="1">
    <source>
        <dbReference type="SAM" id="MobiDB-lite"/>
    </source>
</evidence>
<feature type="region of interest" description="Disordered" evidence="1">
    <location>
        <begin position="1"/>
        <end position="27"/>
    </location>
</feature>
<organism evidence="2 3">
    <name type="scientific">Candidatus Sungiibacteriota bacterium</name>
    <dbReference type="NCBI Taxonomy" id="2750080"/>
    <lineage>
        <taxon>Bacteria</taxon>
        <taxon>Candidatus Sungiibacteriota</taxon>
    </lineage>
</organism>
<feature type="compositionally biased region" description="Basic and acidic residues" evidence="1">
    <location>
        <begin position="11"/>
        <end position="22"/>
    </location>
</feature>
<accession>A0A9D6QU69</accession>
<protein>
    <submittedName>
        <fullName evidence="2">Uncharacterized protein</fullName>
    </submittedName>
</protein>
<evidence type="ECO:0000313" key="3">
    <source>
        <dbReference type="Proteomes" id="UP000808388"/>
    </source>
</evidence>
<dbReference type="AlphaFoldDB" id="A0A9D6QU69"/>